<evidence type="ECO:0000256" key="9">
    <source>
        <dbReference type="ARBA" id="ARBA00023295"/>
    </source>
</evidence>
<dbReference type="EC" id="3.2.1.14" evidence="4"/>
<dbReference type="CDD" id="cd06548">
    <property type="entry name" value="GH18_chitinase"/>
    <property type="match status" value="1"/>
</dbReference>
<dbReference type="GO" id="GO:0005576">
    <property type="term" value="C:extracellular region"/>
    <property type="evidence" value="ECO:0007669"/>
    <property type="project" value="UniProtKB-SubCell"/>
</dbReference>
<evidence type="ECO:0000256" key="4">
    <source>
        <dbReference type="ARBA" id="ARBA00012729"/>
    </source>
</evidence>
<dbReference type="RefSeq" id="XP_009219186.1">
    <property type="nucleotide sequence ID" value="XM_009220922.1"/>
</dbReference>
<dbReference type="PANTHER" id="PTHR11177">
    <property type="entry name" value="CHITINASE"/>
    <property type="match status" value="1"/>
</dbReference>
<accession>J3NPD6</accession>
<comment type="similarity">
    <text evidence="3">Belongs to the glycosyl hydrolase 18 family. Chitinase class V subfamily.</text>
</comment>
<comment type="catalytic activity">
    <reaction evidence="1">
        <text>Random endo-hydrolysis of N-acetyl-beta-D-glucosaminide (1-&gt;4)-beta-linkages in chitin and chitodextrins.</text>
        <dbReference type="EC" id="3.2.1.14"/>
    </reaction>
</comment>
<dbReference type="STRING" id="644352.J3NPD6"/>
<reference evidence="14" key="5">
    <citation type="submission" date="2018-04" db="UniProtKB">
        <authorList>
            <consortium name="EnsemblFungi"/>
        </authorList>
    </citation>
    <scope>IDENTIFICATION</scope>
    <source>
        <strain evidence="14">R3-111a-1</strain>
    </source>
</reference>
<gene>
    <name evidence="14" type="primary">20343602</name>
    <name evidence="13" type="ORF">GGTG_03144</name>
</gene>
<dbReference type="FunFam" id="3.10.50.10:FF:000005">
    <property type="entry name" value="Endochitinase B1"/>
    <property type="match status" value="1"/>
</dbReference>
<dbReference type="Gene3D" id="3.20.20.80">
    <property type="entry name" value="Glycosidases"/>
    <property type="match status" value="1"/>
</dbReference>
<dbReference type="HOGENOM" id="CLU_002833_1_0_1"/>
<evidence type="ECO:0000256" key="2">
    <source>
        <dbReference type="ARBA" id="ARBA00004613"/>
    </source>
</evidence>
<evidence type="ECO:0000259" key="12">
    <source>
        <dbReference type="PROSITE" id="PS51910"/>
    </source>
</evidence>
<evidence type="ECO:0000256" key="3">
    <source>
        <dbReference type="ARBA" id="ARBA00008682"/>
    </source>
</evidence>
<dbReference type="PROSITE" id="PS01095">
    <property type="entry name" value="GH18_1"/>
    <property type="match status" value="1"/>
</dbReference>
<dbReference type="GO" id="GO:0000272">
    <property type="term" value="P:polysaccharide catabolic process"/>
    <property type="evidence" value="ECO:0007669"/>
    <property type="project" value="UniProtKB-KW"/>
</dbReference>
<dbReference type="AlphaFoldDB" id="J3NPD6"/>
<dbReference type="GO" id="GO:0008843">
    <property type="term" value="F:endochitinase activity"/>
    <property type="evidence" value="ECO:0007669"/>
    <property type="project" value="UniProtKB-EC"/>
</dbReference>
<evidence type="ECO:0000256" key="10">
    <source>
        <dbReference type="ARBA" id="ARBA00023326"/>
    </source>
</evidence>
<comment type="subcellular location">
    <subcellularLocation>
        <location evidence="2">Secreted</location>
    </subcellularLocation>
</comment>
<sequence length="460" mass="50117">MHLYAALGAALWVTTGLYEIATLVREHHPEAQLGKEKPALLQLLSSVQILPSLEKLVTMQKLPTVEPRADIKKKNMVYFANWDIYGRNYRAKDIPAEKVTHILYSFANLQPDGTVIPGGGDADTVAHDPADASYLGPGNNADGCVKELFALKKAHRHVKVLLSIGGWSWSHNFASAAGSAENRGRFAKTAVELLADWGLDGIDIDWEYPKNEAESENMLQLLIQLREALDLHAADHAPGYRFLLTMAVGAGPEHYNIMSRHLGRMGLQVDAMNLMAYDFTGSWDAKSGHQANLRASKANPDSTPFSAERAVADYLALGVAPDRMVLGMPLYGRSFENTDGPGRPFAGTGPGSYEQGIWDYKALPLPGAVETVDAETGAAYSYNAAAREMVSYDTVETVAQKVAYIKDLALGGAMFWEVSGDRAGELSLVAASAERLDGLDRTENLLKYPTSKYDNIREGN</sequence>
<dbReference type="PANTHER" id="PTHR11177:SF365">
    <property type="entry name" value="ENDOCHITINASE B"/>
    <property type="match status" value="1"/>
</dbReference>
<dbReference type="GO" id="GO:0006032">
    <property type="term" value="P:chitin catabolic process"/>
    <property type="evidence" value="ECO:0007669"/>
    <property type="project" value="UniProtKB-KW"/>
</dbReference>
<dbReference type="InterPro" id="IPR001579">
    <property type="entry name" value="Glyco_hydro_18_chit_AS"/>
</dbReference>
<keyword evidence="6 11" id="KW-0378">Hydrolase</keyword>
<dbReference type="Pfam" id="PF00704">
    <property type="entry name" value="Glyco_hydro_18"/>
    <property type="match status" value="1"/>
</dbReference>
<dbReference type="SUPFAM" id="SSF54556">
    <property type="entry name" value="Chitinase insertion domain"/>
    <property type="match status" value="1"/>
</dbReference>
<reference evidence="13" key="2">
    <citation type="submission" date="2010-07" db="EMBL/GenBank/DDBJ databases">
        <authorList>
            <consortium name="The Broad Institute Genome Sequencing Platform"/>
            <consortium name="Broad Institute Genome Sequencing Center for Infectious Disease"/>
            <person name="Ma L.-J."/>
            <person name="Dead R."/>
            <person name="Young S."/>
            <person name="Zeng Q."/>
            <person name="Koehrsen M."/>
            <person name="Alvarado L."/>
            <person name="Berlin A."/>
            <person name="Chapman S.B."/>
            <person name="Chen Z."/>
            <person name="Freedman E."/>
            <person name="Gellesch M."/>
            <person name="Goldberg J."/>
            <person name="Griggs A."/>
            <person name="Gujja S."/>
            <person name="Heilman E.R."/>
            <person name="Heiman D."/>
            <person name="Hepburn T."/>
            <person name="Howarth C."/>
            <person name="Jen D."/>
            <person name="Larson L."/>
            <person name="Mehta T."/>
            <person name="Neiman D."/>
            <person name="Pearson M."/>
            <person name="Roberts A."/>
            <person name="Saif S."/>
            <person name="Shea T."/>
            <person name="Shenoy N."/>
            <person name="Sisk P."/>
            <person name="Stolte C."/>
            <person name="Sykes S."/>
            <person name="Walk T."/>
            <person name="White J."/>
            <person name="Yandava C."/>
            <person name="Haas B."/>
            <person name="Nusbaum C."/>
            <person name="Birren B."/>
        </authorList>
    </citation>
    <scope>NUCLEOTIDE SEQUENCE</scope>
    <source>
        <strain evidence="13">R3-111a-1</strain>
    </source>
</reference>
<reference evidence="13" key="3">
    <citation type="submission" date="2010-09" db="EMBL/GenBank/DDBJ databases">
        <title>Annotation of Gaeumannomyces graminis var. tritici R3-111a-1.</title>
        <authorList>
            <consortium name="The Broad Institute Genome Sequencing Platform"/>
            <person name="Ma L.-J."/>
            <person name="Dead R."/>
            <person name="Young S.K."/>
            <person name="Zeng Q."/>
            <person name="Gargeya S."/>
            <person name="Fitzgerald M."/>
            <person name="Haas B."/>
            <person name="Abouelleil A."/>
            <person name="Alvarado L."/>
            <person name="Arachchi H.M."/>
            <person name="Berlin A."/>
            <person name="Brown A."/>
            <person name="Chapman S.B."/>
            <person name="Chen Z."/>
            <person name="Dunbar C."/>
            <person name="Freedman E."/>
            <person name="Gearin G."/>
            <person name="Gellesch M."/>
            <person name="Goldberg J."/>
            <person name="Griggs A."/>
            <person name="Gujja S."/>
            <person name="Heiman D."/>
            <person name="Howarth C."/>
            <person name="Larson L."/>
            <person name="Lui A."/>
            <person name="MacDonald P.J.P."/>
            <person name="Mehta T."/>
            <person name="Montmayeur A."/>
            <person name="Murphy C."/>
            <person name="Neiman D."/>
            <person name="Pearson M."/>
            <person name="Priest M."/>
            <person name="Roberts A."/>
            <person name="Saif S."/>
            <person name="Shea T."/>
            <person name="Shenoy N."/>
            <person name="Sisk P."/>
            <person name="Stolte C."/>
            <person name="Sykes S."/>
            <person name="Yandava C."/>
            <person name="Wortman J."/>
            <person name="Nusbaum C."/>
            <person name="Birren B."/>
        </authorList>
    </citation>
    <scope>NUCLEOTIDE SEQUENCE</scope>
    <source>
        <strain evidence="13">R3-111a-1</strain>
    </source>
</reference>
<evidence type="ECO:0000256" key="6">
    <source>
        <dbReference type="ARBA" id="ARBA00022801"/>
    </source>
</evidence>
<evidence type="ECO:0000256" key="11">
    <source>
        <dbReference type="RuleBase" id="RU000489"/>
    </source>
</evidence>
<keyword evidence="8" id="KW-0119">Carbohydrate metabolism</keyword>
<reference evidence="14" key="4">
    <citation type="journal article" date="2015" name="G3 (Bethesda)">
        <title>Genome sequences of three phytopathogenic species of the Magnaporthaceae family of fungi.</title>
        <authorList>
            <person name="Okagaki L.H."/>
            <person name="Nunes C.C."/>
            <person name="Sailsbery J."/>
            <person name="Clay B."/>
            <person name="Brown D."/>
            <person name="John T."/>
            <person name="Oh Y."/>
            <person name="Young N."/>
            <person name="Fitzgerald M."/>
            <person name="Haas B.J."/>
            <person name="Zeng Q."/>
            <person name="Young S."/>
            <person name="Adiconis X."/>
            <person name="Fan L."/>
            <person name="Levin J.Z."/>
            <person name="Mitchell T.K."/>
            <person name="Okubara P.A."/>
            <person name="Farman M.L."/>
            <person name="Kohn L.M."/>
            <person name="Birren B."/>
            <person name="Ma L.-J."/>
            <person name="Dean R.A."/>
        </authorList>
    </citation>
    <scope>NUCLEOTIDE SEQUENCE</scope>
    <source>
        <strain evidence="14">R3-111a-1</strain>
    </source>
</reference>
<dbReference type="EnsemblFungi" id="EJT78041">
    <property type="protein sequence ID" value="EJT78041"/>
    <property type="gene ID" value="GGTG_03144"/>
</dbReference>
<keyword evidence="15" id="KW-1185">Reference proteome</keyword>
<feature type="domain" description="GH18" evidence="12">
    <location>
        <begin position="73"/>
        <end position="439"/>
    </location>
</feature>
<evidence type="ECO:0000256" key="5">
    <source>
        <dbReference type="ARBA" id="ARBA00022525"/>
    </source>
</evidence>
<dbReference type="eggNOG" id="KOG2806">
    <property type="taxonomic scope" value="Eukaryota"/>
</dbReference>
<evidence type="ECO:0000256" key="8">
    <source>
        <dbReference type="ARBA" id="ARBA00023277"/>
    </source>
</evidence>
<keyword evidence="5" id="KW-0964">Secreted</keyword>
<evidence type="ECO:0000313" key="13">
    <source>
        <dbReference type="EMBL" id="EJT78041.1"/>
    </source>
</evidence>
<dbReference type="EMBL" id="GL385396">
    <property type="protein sequence ID" value="EJT78041.1"/>
    <property type="molecule type" value="Genomic_DNA"/>
</dbReference>
<dbReference type="SMART" id="SM00636">
    <property type="entry name" value="Glyco_18"/>
    <property type="match status" value="1"/>
</dbReference>
<dbReference type="InterPro" id="IPR029070">
    <property type="entry name" value="Chitinase_insertion_sf"/>
</dbReference>
<evidence type="ECO:0000256" key="7">
    <source>
        <dbReference type="ARBA" id="ARBA00023024"/>
    </source>
</evidence>
<dbReference type="GO" id="GO:0008061">
    <property type="term" value="F:chitin binding"/>
    <property type="evidence" value="ECO:0007669"/>
    <property type="project" value="InterPro"/>
</dbReference>
<dbReference type="FunCoup" id="J3NPD6">
    <property type="interactions" value="552"/>
</dbReference>
<proteinExistence type="inferred from homology"/>
<dbReference type="InterPro" id="IPR050314">
    <property type="entry name" value="Glycosyl_Hydrlase_18"/>
</dbReference>
<dbReference type="Gene3D" id="3.10.50.10">
    <property type="match status" value="1"/>
</dbReference>
<organism evidence="13">
    <name type="scientific">Gaeumannomyces tritici (strain R3-111a-1)</name>
    <name type="common">Wheat and barley take-all root rot fungus</name>
    <name type="synonym">Gaeumannomyces graminis var. tritici</name>
    <dbReference type="NCBI Taxonomy" id="644352"/>
    <lineage>
        <taxon>Eukaryota</taxon>
        <taxon>Fungi</taxon>
        <taxon>Dikarya</taxon>
        <taxon>Ascomycota</taxon>
        <taxon>Pezizomycotina</taxon>
        <taxon>Sordariomycetes</taxon>
        <taxon>Sordariomycetidae</taxon>
        <taxon>Magnaporthales</taxon>
        <taxon>Magnaporthaceae</taxon>
        <taxon>Gaeumannomyces</taxon>
    </lineage>
</organism>
<dbReference type="Proteomes" id="UP000006039">
    <property type="component" value="Unassembled WGS sequence"/>
</dbReference>
<evidence type="ECO:0000313" key="15">
    <source>
        <dbReference type="Proteomes" id="UP000006039"/>
    </source>
</evidence>
<dbReference type="InterPro" id="IPR001223">
    <property type="entry name" value="Glyco_hydro18_cat"/>
</dbReference>
<dbReference type="VEuPathDB" id="FungiDB:GGTG_03144"/>
<keyword evidence="9 11" id="KW-0326">Glycosidase</keyword>
<dbReference type="InterPro" id="IPR017853">
    <property type="entry name" value="GH"/>
</dbReference>
<name>J3NPD6_GAET3</name>
<reference evidence="15" key="1">
    <citation type="submission" date="2010-07" db="EMBL/GenBank/DDBJ databases">
        <title>The genome sequence of Gaeumannomyces graminis var. tritici strain R3-111a-1.</title>
        <authorList>
            <consortium name="The Broad Institute Genome Sequencing Platform"/>
            <person name="Ma L.-J."/>
            <person name="Dead R."/>
            <person name="Young S."/>
            <person name="Zeng Q."/>
            <person name="Koehrsen M."/>
            <person name="Alvarado L."/>
            <person name="Berlin A."/>
            <person name="Chapman S.B."/>
            <person name="Chen Z."/>
            <person name="Freedman E."/>
            <person name="Gellesch M."/>
            <person name="Goldberg J."/>
            <person name="Griggs A."/>
            <person name="Gujja S."/>
            <person name="Heilman E.R."/>
            <person name="Heiman D."/>
            <person name="Hepburn T."/>
            <person name="Howarth C."/>
            <person name="Jen D."/>
            <person name="Larson L."/>
            <person name="Mehta T."/>
            <person name="Neiman D."/>
            <person name="Pearson M."/>
            <person name="Roberts A."/>
            <person name="Saif S."/>
            <person name="Shea T."/>
            <person name="Shenoy N."/>
            <person name="Sisk P."/>
            <person name="Stolte C."/>
            <person name="Sykes S."/>
            <person name="Walk T."/>
            <person name="White J."/>
            <person name="Yandava C."/>
            <person name="Haas B."/>
            <person name="Nusbaum C."/>
            <person name="Birren B."/>
        </authorList>
    </citation>
    <scope>NUCLEOTIDE SEQUENCE [LARGE SCALE GENOMIC DNA]</scope>
    <source>
        <strain evidence="15">R3-111a-1</strain>
    </source>
</reference>
<dbReference type="InterPro" id="IPR011583">
    <property type="entry name" value="Chitinase_II/V-like_cat"/>
</dbReference>
<dbReference type="SUPFAM" id="SSF51445">
    <property type="entry name" value="(Trans)glycosidases"/>
    <property type="match status" value="1"/>
</dbReference>
<evidence type="ECO:0000313" key="14">
    <source>
        <dbReference type="EnsemblFungi" id="EJT78041"/>
    </source>
</evidence>
<keyword evidence="10" id="KW-0624">Polysaccharide degradation</keyword>
<dbReference type="GeneID" id="20343602"/>
<protein>
    <recommendedName>
        <fullName evidence="4">chitinase</fullName>
        <ecNumber evidence="4">3.2.1.14</ecNumber>
    </recommendedName>
</protein>
<dbReference type="OrthoDB" id="76388at2759"/>
<dbReference type="PROSITE" id="PS51910">
    <property type="entry name" value="GH18_2"/>
    <property type="match status" value="1"/>
</dbReference>
<evidence type="ECO:0000256" key="1">
    <source>
        <dbReference type="ARBA" id="ARBA00000822"/>
    </source>
</evidence>
<keyword evidence="7" id="KW-0146">Chitin degradation</keyword>